<feature type="transmembrane region" description="Helical" evidence="1">
    <location>
        <begin position="76"/>
        <end position="100"/>
    </location>
</feature>
<feature type="transmembrane region" description="Helical" evidence="1">
    <location>
        <begin position="12"/>
        <end position="32"/>
    </location>
</feature>
<proteinExistence type="predicted"/>
<reference evidence="2 3" key="1">
    <citation type="submission" date="2018-04" db="EMBL/GenBank/DDBJ databases">
        <title>Adhaeribacter sp. HMF7616 genome sequencing and assembly.</title>
        <authorList>
            <person name="Kang H."/>
            <person name="Kang J."/>
            <person name="Cha I."/>
            <person name="Kim H."/>
            <person name="Joh K."/>
        </authorList>
    </citation>
    <scope>NUCLEOTIDE SEQUENCE [LARGE SCALE GENOMIC DNA]</scope>
    <source>
        <strain evidence="2 3">HMF7616</strain>
    </source>
</reference>
<feature type="transmembrane region" description="Helical" evidence="1">
    <location>
        <begin position="44"/>
        <end position="64"/>
    </location>
</feature>
<dbReference type="AlphaFoldDB" id="A0A369QHR3"/>
<keyword evidence="1" id="KW-1133">Transmembrane helix</keyword>
<evidence type="ECO:0000313" key="2">
    <source>
        <dbReference type="EMBL" id="RDC64431.1"/>
    </source>
</evidence>
<comment type="caution">
    <text evidence="2">The sequence shown here is derived from an EMBL/GenBank/DDBJ whole genome shotgun (WGS) entry which is preliminary data.</text>
</comment>
<protein>
    <submittedName>
        <fullName evidence="2">Uncharacterized protein</fullName>
    </submittedName>
</protein>
<accession>A0A369QHR3</accession>
<evidence type="ECO:0000256" key="1">
    <source>
        <dbReference type="SAM" id="Phobius"/>
    </source>
</evidence>
<dbReference type="EMBL" id="QASA01000001">
    <property type="protein sequence ID" value="RDC64431.1"/>
    <property type="molecule type" value="Genomic_DNA"/>
</dbReference>
<name>A0A369QHR3_9BACT</name>
<keyword evidence="1" id="KW-0812">Transmembrane</keyword>
<dbReference type="Proteomes" id="UP000253919">
    <property type="component" value="Unassembled WGS sequence"/>
</dbReference>
<dbReference type="OrthoDB" id="886692at2"/>
<evidence type="ECO:0000313" key="3">
    <source>
        <dbReference type="Proteomes" id="UP000253919"/>
    </source>
</evidence>
<keyword evidence="1" id="KW-0472">Membrane</keyword>
<keyword evidence="3" id="KW-1185">Reference proteome</keyword>
<sequence length="101" mass="11472">MDNQNENNSPHILNTSANLLGLCFIVLTSIKVLKLKTVSIIDEFTSVAILFFMVSSILSFLSMRHKSLRNYRYERIADYVFLGGLCCLFITTMLIAFNIIS</sequence>
<dbReference type="RefSeq" id="WP_115373586.1">
    <property type="nucleotide sequence ID" value="NZ_QASA01000001.1"/>
</dbReference>
<gene>
    <name evidence="2" type="ORF">AHMF7616_03045</name>
</gene>
<organism evidence="2 3">
    <name type="scientific">Adhaeribacter pallidiroseus</name>
    <dbReference type="NCBI Taxonomy" id="2072847"/>
    <lineage>
        <taxon>Bacteria</taxon>
        <taxon>Pseudomonadati</taxon>
        <taxon>Bacteroidota</taxon>
        <taxon>Cytophagia</taxon>
        <taxon>Cytophagales</taxon>
        <taxon>Hymenobacteraceae</taxon>
        <taxon>Adhaeribacter</taxon>
    </lineage>
</organism>